<dbReference type="AlphaFoldDB" id="A0AAV8R4H0"/>
<evidence type="ECO:0000313" key="2">
    <source>
        <dbReference type="Proteomes" id="UP001222027"/>
    </source>
</evidence>
<sequence>MHPSVEPMPPLVAVVIYRWEDGDSAVVNRSKSILFFRACFEESNSGHRSAPTGILCGYRHPLRPNYFNAQKINDASGVRPDRLRRGSESAASLHDRHALSDICDRSQEGDPLFGAFFSDPKR</sequence>
<dbReference type="EMBL" id="JAQQAF010000005">
    <property type="protein sequence ID" value="KAJ8485928.1"/>
    <property type="molecule type" value="Genomic_DNA"/>
</dbReference>
<gene>
    <name evidence="1" type="ORF">OPV22_018413</name>
</gene>
<name>A0AAV8R4H0_ENSVE</name>
<dbReference type="Proteomes" id="UP001222027">
    <property type="component" value="Unassembled WGS sequence"/>
</dbReference>
<comment type="caution">
    <text evidence="1">The sequence shown here is derived from an EMBL/GenBank/DDBJ whole genome shotgun (WGS) entry which is preliminary data.</text>
</comment>
<accession>A0AAV8R4H0</accession>
<proteinExistence type="predicted"/>
<keyword evidence="2" id="KW-1185">Reference proteome</keyword>
<protein>
    <submittedName>
        <fullName evidence="1">Uncharacterized protein</fullName>
    </submittedName>
</protein>
<reference evidence="1 2" key="1">
    <citation type="submission" date="2022-12" db="EMBL/GenBank/DDBJ databases">
        <title>Chromosome-scale assembly of the Ensete ventricosum genome.</title>
        <authorList>
            <person name="Dussert Y."/>
            <person name="Stocks J."/>
            <person name="Wendawek A."/>
            <person name="Woldeyes F."/>
            <person name="Nichols R.A."/>
            <person name="Borrell J.S."/>
        </authorList>
    </citation>
    <scope>NUCLEOTIDE SEQUENCE [LARGE SCALE GENOMIC DNA]</scope>
    <source>
        <strain evidence="2">cv. Maze</strain>
        <tissue evidence="1">Seeds</tissue>
    </source>
</reference>
<organism evidence="1 2">
    <name type="scientific">Ensete ventricosum</name>
    <name type="common">Abyssinian banana</name>
    <name type="synonym">Musa ensete</name>
    <dbReference type="NCBI Taxonomy" id="4639"/>
    <lineage>
        <taxon>Eukaryota</taxon>
        <taxon>Viridiplantae</taxon>
        <taxon>Streptophyta</taxon>
        <taxon>Embryophyta</taxon>
        <taxon>Tracheophyta</taxon>
        <taxon>Spermatophyta</taxon>
        <taxon>Magnoliopsida</taxon>
        <taxon>Liliopsida</taxon>
        <taxon>Zingiberales</taxon>
        <taxon>Musaceae</taxon>
        <taxon>Ensete</taxon>
    </lineage>
</organism>
<evidence type="ECO:0000313" key="1">
    <source>
        <dbReference type="EMBL" id="KAJ8485928.1"/>
    </source>
</evidence>